<feature type="transmembrane region" description="Helical" evidence="5">
    <location>
        <begin position="347"/>
        <end position="367"/>
    </location>
</feature>
<feature type="domain" description="Amino acid permease/ SLC12A" evidence="6">
    <location>
        <begin position="52"/>
        <end position="423"/>
    </location>
</feature>
<proteinExistence type="predicted"/>
<dbReference type="Pfam" id="PF00324">
    <property type="entry name" value="AA_permease"/>
    <property type="match status" value="1"/>
</dbReference>
<sequence length="486" mass="50634">MNETTQIDVTHSPTSTLRRELKVAEIVFMVVAAAAPLAAVAAAVPLVFTFSGTSGAPLYFLLIGALLVLFSVGYTRMSKSVRDAGALYSYVQHGLGRAVGLGGANLALAAYACGLTALSTYFGHVVGEPFEEHFDLHIPWGVGSLVLVAVVAYLGYRKIDISAKVLGFFLIAETLIVIIFDIAIIARGGDSGLSLRPFDPSLLGQGTVGLGLLFTFTSFFGFEGTAVFRREAIDPDRTIPRATYIAVIGTAVFYALSSWAIAIGGGVDKVAAAVAADPQSAVPALASKYVGPIFVDVLQVLLITSFFASALTFHNVIARYMMTMASRGALPRPLAAVHPRHLAPSNASITASGIVGAAVVVFLIAGVNPVGDAYVWMNGILTFGLVALLTLTGLAIVVHFVREADEPARRVLLGTSILSTLGFAGVLWATVDNFALVVGSKSAAIAVEILMLAIFIAGVLTAIVLKFKAPDRFAALAGATPSSGTD</sequence>
<feature type="transmembrane region" description="Helical" evidence="5">
    <location>
        <begin position="165"/>
        <end position="186"/>
    </location>
</feature>
<comment type="caution">
    <text evidence="7">The sequence shown here is derived from an EMBL/GenBank/DDBJ whole genome shotgun (WGS) entry which is preliminary data.</text>
</comment>
<keyword evidence="3 5" id="KW-1133">Transmembrane helix</keyword>
<dbReference type="Gene3D" id="1.20.1740.10">
    <property type="entry name" value="Amino acid/polyamine transporter I"/>
    <property type="match status" value="1"/>
</dbReference>
<evidence type="ECO:0000256" key="4">
    <source>
        <dbReference type="ARBA" id="ARBA00023136"/>
    </source>
</evidence>
<feature type="transmembrane region" description="Helical" evidence="5">
    <location>
        <begin position="138"/>
        <end position="156"/>
    </location>
</feature>
<evidence type="ECO:0000313" key="8">
    <source>
        <dbReference type="Proteomes" id="UP001458415"/>
    </source>
</evidence>
<protein>
    <submittedName>
        <fullName evidence="7">APC family permease</fullName>
    </submittedName>
</protein>
<dbReference type="EMBL" id="JBEPCU010000119">
    <property type="protein sequence ID" value="MER6977378.1"/>
    <property type="molecule type" value="Genomic_DNA"/>
</dbReference>
<dbReference type="PANTHER" id="PTHR42770">
    <property type="entry name" value="AMINO ACID TRANSPORTER-RELATED"/>
    <property type="match status" value="1"/>
</dbReference>
<feature type="transmembrane region" description="Helical" evidence="5">
    <location>
        <begin position="443"/>
        <end position="465"/>
    </location>
</feature>
<feature type="transmembrane region" description="Helical" evidence="5">
    <location>
        <begin position="297"/>
        <end position="317"/>
    </location>
</feature>
<feature type="transmembrane region" description="Helical" evidence="5">
    <location>
        <begin position="56"/>
        <end position="74"/>
    </location>
</feature>
<feature type="transmembrane region" description="Helical" evidence="5">
    <location>
        <begin position="242"/>
        <end position="262"/>
    </location>
</feature>
<comment type="subcellular location">
    <subcellularLocation>
        <location evidence="1">Membrane</location>
        <topology evidence="1">Multi-pass membrane protein</topology>
    </subcellularLocation>
</comment>
<keyword evidence="4 5" id="KW-0472">Membrane</keyword>
<dbReference type="InterPro" id="IPR004841">
    <property type="entry name" value="AA-permease/SLC12A_dom"/>
</dbReference>
<evidence type="ECO:0000256" key="2">
    <source>
        <dbReference type="ARBA" id="ARBA00022692"/>
    </source>
</evidence>
<reference evidence="7 8" key="1">
    <citation type="submission" date="2024-06" db="EMBL/GenBank/DDBJ databases">
        <title>The Natural Products Discovery Center: Release of the First 8490 Sequenced Strains for Exploring Actinobacteria Biosynthetic Diversity.</title>
        <authorList>
            <person name="Kalkreuter E."/>
            <person name="Kautsar S.A."/>
            <person name="Yang D."/>
            <person name="Bader C.D."/>
            <person name="Teijaro C.N."/>
            <person name="Fluegel L."/>
            <person name="Davis C.M."/>
            <person name="Simpson J.R."/>
            <person name="Lauterbach L."/>
            <person name="Steele A.D."/>
            <person name="Gui C."/>
            <person name="Meng S."/>
            <person name="Li G."/>
            <person name="Viehrig K."/>
            <person name="Ye F."/>
            <person name="Su P."/>
            <person name="Kiefer A.F."/>
            <person name="Nichols A."/>
            <person name="Cepeda A.J."/>
            <person name="Yan W."/>
            <person name="Fan B."/>
            <person name="Jiang Y."/>
            <person name="Adhikari A."/>
            <person name="Zheng C.-J."/>
            <person name="Schuster L."/>
            <person name="Cowan T.M."/>
            <person name="Smanski M.J."/>
            <person name="Chevrette M.G."/>
            <person name="De Carvalho L.P.S."/>
            <person name="Shen B."/>
        </authorList>
    </citation>
    <scope>NUCLEOTIDE SEQUENCE [LARGE SCALE GENOMIC DNA]</scope>
    <source>
        <strain evidence="7 8">NPDC000634</strain>
    </source>
</reference>
<gene>
    <name evidence="7" type="ORF">ABT317_10230</name>
</gene>
<feature type="transmembrane region" description="Helical" evidence="5">
    <location>
        <begin position="411"/>
        <end position="431"/>
    </location>
</feature>
<dbReference type="InterPro" id="IPR050367">
    <property type="entry name" value="APC_superfamily"/>
</dbReference>
<evidence type="ECO:0000256" key="1">
    <source>
        <dbReference type="ARBA" id="ARBA00004141"/>
    </source>
</evidence>
<name>A0ABV1VZL8_9ACTN</name>
<evidence type="ECO:0000259" key="6">
    <source>
        <dbReference type="Pfam" id="PF00324"/>
    </source>
</evidence>
<feature type="transmembrane region" description="Helical" evidence="5">
    <location>
        <begin position="95"/>
        <end position="118"/>
    </location>
</feature>
<keyword evidence="8" id="KW-1185">Reference proteome</keyword>
<dbReference type="Proteomes" id="UP001458415">
    <property type="component" value="Unassembled WGS sequence"/>
</dbReference>
<dbReference type="PIRSF" id="PIRSF006060">
    <property type="entry name" value="AA_transporter"/>
    <property type="match status" value="1"/>
</dbReference>
<evidence type="ECO:0000256" key="5">
    <source>
        <dbReference type="SAM" id="Phobius"/>
    </source>
</evidence>
<evidence type="ECO:0000256" key="3">
    <source>
        <dbReference type="ARBA" id="ARBA00022989"/>
    </source>
</evidence>
<feature type="transmembrane region" description="Helical" evidence="5">
    <location>
        <begin position="373"/>
        <end position="399"/>
    </location>
</feature>
<accession>A0ABV1VZL8</accession>
<dbReference type="PANTHER" id="PTHR42770:SF16">
    <property type="entry name" value="AMINO ACID PERMEASE"/>
    <property type="match status" value="1"/>
</dbReference>
<organism evidence="7 8">
    <name type="scientific">Streptomyces carpinensis</name>
    <dbReference type="NCBI Taxonomy" id="66369"/>
    <lineage>
        <taxon>Bacteria</taxon>
        <taxon>Bacillati</taxon>
        <taxon>Actinomycetota</taxon>
        <taxon>Actinomycetes</taxon>
        <taxon>Kitasatosporales</taxon>
        <taxon>Streptomycetaceae</taxon>
        <taxon>Streptomyces</taxon>
    </lineage>
</organism>
<feature type="transmembrane region" description="Helical" evidence="5">
    <location>
        <begin position="26"/>
        <end position="50"/>
    </location>
</feature>
<dbReference type="RefSeq" id="WP_086730032.1">
    <property type="nucleotide sequence ID" value="NZ_MUBM01000368.1"/>
</dbReference>
<feature type="transmembrane region" description="Helical" evidence="5">
    <location>
        <begin position="202"/>
        <end position="222"/>
    </location>
</feature>
<evidence type="ECO:0000313" key="7">
    <source>
        <dbReference type="EMBL" id="MER6977378.1"/>
    </source>
</evidence>
<keyword evidence="2 5" id="KW-0812">Transmembrane</keyword>